<dbReference type="PANTHER" id="PTHR43698:SF1">
    <property type="entry name" value="BLL4564 PROTEIN"/>
    <property type="match status" value="1"/>
</dbReference>
<reference evidence="2 3" key="1">
    <citation type="submission" date="2022-10" db="EMBL/GenBank/DDBJ databases">
        <title>Defluviimonas sp. nov., isolated from ocean surface sediments.</title>
        <authorList>
            <person name="He W."/>
            <person name="Wang L."/>
            <person name="Zhang D.-F."/>
        </authorList>
    </citation>
    <scope>NUCLEOTIDE SEQUENCE [LARGE SCALE GENOMIC DNA]</scope>
    <source>
        <strain evidence="2 3">WL0024</strain>
    </source>
</reference>
<keyword evidence="3" id="KW-1185">Reference proteome</keyword>
<proteinExistence type="predicted"/>
<dbReference type="Proteomes" id="UP001209535">
    <property type="component" value="Unassembled WGS sequence"/>
</dbReference>
<dbReference type="PANTHER" id="PTHR43698">
    <property type="entry name" value="RIBD C-TERMINAL DOMAIN CONTAINING PROTEIN"/>
    <property type="match status" value="1"/>
</dbReference>
<dbReference type="Gene3D" id="2.60.120.10">
    <property type="entry name" value="Jelly Rolls"/>
    <property type="match status" value="1"/>
</dbReference>
<dbReference type="EMBL" id="JAOVQO010000053">
    <property type="protein sequence ID" value="MCU9850645.1"/>
    <property type="molecule type" value="Genomic_DNA"/>
</dbReference>
<comment type="caution">
    <text evidence="2">The sequence shown here is derived from an EMBL/GenBank/DDBJ whole genome shotgun (WGS) entry which is preliminary data.</text>
</comment>
<evidence type="ECO:0000313" key="2">
    <source>
        <dbReference type="EMBL" id="MCU9850645.1"/>
    </source>
</evidence>
<sequence>MKIVKANTVPKEVAKGALYFGGHIDFECLAARPDSADLDIYMVNFAPGARNRLHAHRVDQILIATSGKGIVADAEGEHLMEPGDVAVIPAGHPHWHGAAADAAFSHLAISRQGDEITIVDGGDGA</sequence>
<gene>
    <name evidence="2" type="ORF">OEZ60_22010</name>
</gene>
<name>A0ABT2XG83_9RHOB</name>
<dbReference type="InterPro" id="IPR013096">
    <property type="entry name" value="Cupin_2"/>
</dbReference>
<dbReference type="InterPro" id="IPR014710">
    <property type="entry name" value="RmlC-like_jellyroll"/>
</dbReference>
<evidence type="ECO:0000259" key="1">
    <source>
        <dbReference type="Pfam" id="PF07883"/>
    </source>
</evidence>
<evidence type="ECO:0000313" key="3">
    <source>
        <dbReference type="Proteomes" id="UP001209535"/>
    </source>
</evidence>
<dbReference type="RefSeq" id="WP_263340978.1">
    <property type="nucleotide sequence ID" value="NZ_JAOVQO010000053.1"/>
</dbReference>
<accession>A0ABT2XG83</accession>
<dbReference type="Pfam" id="PF07883">
    <property type="entry name" value="Cupin_2"/>
    <property type="match status" value="1"/>
</dbReference>
<feature type="domain" description="Cupin type-2" evidence="1">
    <location>
        <begin position="42"/>
        <end position="107"/>
    </location>
</feature>
<organism evidence="2 3">
    <name type="scientific">Albidovulum salinarum</name>
    <dbReference type="NCBI Taxonomy" id="2984153"/>
    <lineage>
        <taxon>Bacteria</taxon>
        <taxon>Pseudomonadati</taxon>
        <taxon>Pseudomonadota</taxon>
        <taxon>Alphaproteobacteria</taxon>
        <taxon>Rhodobacterales</taxon>
        <taxon>Paracoccaceae</taxon>
        <taxon>Albidovulum</taxon>
    </lineage>
</organism>
<dbReference type="SUPFAM" id="SSF51182">
    <property type="entry name" value="RmlC-like cupins"/>
    <property type="match status" value="1"/>
</dbReference>
<dbReference type="InterPro" id="IPR011051">
    <property type="entry name" value="RmlC_Cupin_sf"/>
</dbReference>
<protein>
    <submittedName>
        <fullName evidence="2">Cupin domain-containing protein</fullName>
    </submittedName>
</protein>